<organism evidence="1 2">
    <name type="scientific">Cerrena zonata</name>
    <dbReference type="NCBI Taxonomy" id="2478898"/>
    <lineage>
        <taxon>Eukaryota</taxon>
        <taxon>Fungi</taxon>
        <taxon>Dikarya</taxon>
        <taxon>Basidiomycota</taxon>
        <taxon>Agaricomycotina</taxon>
        <taxon>Agaricomycetes</taxon>
        <taxon>Polyporales</taxon>
        <taxon>Cerrenaceae</taxon>
        <taxon>Cerrena</taxon>
    </lineage>
</organism>
<evidence type="ECO:0000313" key="1">
    <source>
        <dbReference type="EMBL" id="KAK7685472.1"/>
    </source>
</evidence>
<name>A0AAW0G1U7_9APHY</name>
<reference evidence="1 2" key="1">
    <citation type="submission" date="2022-09" db="EMBL/GenBank/DDBJ databases">
        <authorList>
            <person name="Palmer J.M."/>
        </authorList>
    </citation>
    <scope>NUCLEOTIDE SEQUENCE [LARGE SCALE GENOMIC DNA]</scope>
    <source>
        <strain evidence="1 2">DSM 7382</strain>
    </source>
</reference>
<gene>
    <name evidence="1" type="ORF">QCA50_011336</name>
</gene>
<comment type="caution">
    <text evidence="1">The sequence shown here is derived from an EMBL/GenBank/DDBJ whole genome shotgun (WGS) entry which is preliminary data.</text>
</comment>
<protein>
    <submittedName>
        <fullName evidence="1">Uncharacterized protein</fullName>
    </submittedName>
</protein>
<evidence type="ECO:0000313" key="2">
    <source>
        <dbReference type="Proteomes" id="UP001385951"/>
    </source>
</evidence>
<dbReference type="EMBL" id="JASBNA010000020">
    <property type="protein sequence ID" value="KAK7685472.1"/>
    <property type="molecule type" value="Genomic_DNA"/>
</dbReference>
<accession>A0AAW0G1U7</accession>
<dbReference type="Proteomes" id="UP001385951">
    <property type="component" value="Unassembled WGS sequence"/>
</dbReference>
<keyword evidence="2" id="KW-1185">Reference proteome</keyword>
<sequence>MEPTIENVDFMFNGPPSLVRPFVTKLLVKLHKPNVPDVFALCYFRHMKVNWEHDTYRLHQRGGWTRVQQIFVDCGIIETLLHYTQHESSTQDRDLAGYHALDCIQHFILAGSTAERCQLFEQLMAHNFLGVCIDKIDNSPLIVHRGAAANCLRFCINHCPLAKSLSAARTAEALEKFCQWTILGSDRDAEELQRPDKIWQTQLLSGQLMLPRYATKYARRISGMKAEHYMFGSHALLCRSPPPSREFILDVVTHRPNIFDLFFECGLTPRPPWYPETDVDSAAIEILALLMQFPLTTIPCLDIPLEGNHKDEYKSDVDTSIKIIQVFVSRPNWAQRLIDVWSKYEHEEIAIVERLLSRVSQDWYAAAPPEDDAIVEVMERRGTIRIATLRIIANATYANEIKDSDLLSLARIAYLACQKVKSQEEVMISADPDDICVWQERNQEILRVPLAGTDREDVDEVALIPREATIGPIALIRVLTCLAERGLLDQSQSWTQLPEGTSPSVTLANLKQITSPPIIKKILTIAVKRASAYREIGRQRVQSNAYHRALLAYVPAAELSCCLLEFDRVTGRKYSREIRGARKELVLCLGNAAEMSRRKDRKEDFLRFAVAANQYAKDALPEEGITGDLIVKNGRRLAEAKRVLNVS</sequence>
<dbReference type="AlphaFoldDB" id="A0AAW0G1U7"/>
<proteinExistence type="predicted"/>